<dbReference type="OrthoDB" id="5844508at2759"/>
<dbReference type="Gene3D" id="1.25.40.420">
    <property type="match status" value="1"/>
</dbReference>
<evidence type="ECO:0000259" key="2">
    <source>
        <dbReference type="SMART" id="SM00875"/>
    </source>
</evidence>
<keyword evidence="4" id="KW-1185">Reference proteome</keyword>
<dbReference type="SMART" id="SM00875">
    <property type="entry name" value="BACK"/>
    <property type="match status" value="1"/>
</dbReference>
<feature type="compositionally biased region" description="Basic and acidic residues" evidence="1">
    <location>
        <begin position="21"/>
        <end position="32"/>
    </location>
</feature>
<dbReference type="AlphaFoldDB" id="A0A9P1MYJ8"/>
<evidence type="ECO:0000313" key="4">
    <source>
        <dbReference type="Proteomes" id="UP001152747"/>
    </source>
</evidence>
<accession>A0A9P1MYJ8</accession>
<organism evidence="3 4">
    <name type="scientific">Caenorhabditis angaria</name>
    <dbReference type="NCBI Taxonomy" id="860376"/>
    <lineage>
        <taxon>Eukaryota</taxon>
        <taxon>Metazoa</taxon>
        <taxon>Ecdysozoa</taxon>
        <taxon>Nematoda</taxon>
        <taxon>Chromadorea</taxon>
        <taxon>Rhabditida</taxon>
        <taxon>Rhabditina</taxon>
        <taxon>Rhabditomorpha</taxon>
        <taxon>Rhabditoidea</taxon>
        <taxon>Rhabditidae</taxon>
        <taxon>Peloderinae</taxon>
        <taxon>Caenorhabditis</taxon>
    </lineage>
</organism>
<evidence type="ECO:0000313" key="3">
    <source>
        <dbReference type="EMBL" id="CAI5444427.1"/>
    </source>
</evidence>
<proteinExistence type="predicted"/>
<sequence>METDNKSYTGELCRSPPTNQSKEKEKESKSATKSEISSKSTKSSSKSTKTSNSKGSDRCAVIRLIGNRSVYHVSVDDFVKVSKLIKQQQNSGNLMTSIDLNRFSDQSILAFVNFIQNGEIRTSLTYYALTELITLAKTFWMKELKISLEDCLVEASRNSEADLLQSLIICDVTHISPDTERQIQLAAMESFEKMVALPDFHRLPYHQLCQILSSCELTVTQHEMFIVDVILLWLSGQRNVNSYAPGLFLCVRTKLLSPVDKTLIIERINILGMPEKVVRLVRNILESTNGLRCCVDAAHIAKKNFTRCGQAATLAAFGTQYSALPLSRPNFKIKIKKTKETKAKPVFHPDENPKVMDLIQNHPKSTQKSQNSRKKFANSKKRKKMCMY</sequence>
<feature type="region of interest" description="Disordered" evidence="1">
    <location>
        <begin position="1"/>
        <end position="54"/>
    </location>
</feature>
<comment type="caution">
    <text evidence="3">The sequence shown here is derived from an EMBL/GenBank/DDBJ whole genome shotgun (WGS) entry which is preliminary data.</text>
</comment>
<name>A0A9P1MYJ8_9PELO</name>
<dbReference type="Proteomes" id="UP001152747">
    <property type="component" value="Unassembled WGS sequence"/>
</dbReference>
<protein>
    <recommendedName>
        <fullName evidence="2">BACK domain-containing protein</fullName>
    </recommendedName>
</protein>
<gene>
    <name evidence="3" type="ORF">CAMP_LOCUS7064</name>
</gene>
<dbReference type="InterPro" id="IPR011705">
    <property type="entry name" value="BACK"/>
</dbReference>
<feature type="compositionally biased region" description="Low complexity" evidence="1">
    <location>
        <begin position="33"/>
        <end position="54"/>
    </location>
</feature>
<evidence type="ECO:0000256" key="1">
    <source>
        <dbReference type="SAM" id="MobiDB-lite"/>
    </source>
</evidence>
<dbReference type="EMBL" id="CANHGI010000003">
    <property type="protein sequence ID" value="CAI5444427.1"/>
    <property type="molecule type" value="Genomic_DNA"/>
</dbReference>
<feature type="domain" description="BACK" evidence="2">
    <location>
        <begin position="163"/>
        <end position="266"/>
    </location>
</feature>
<feature type="compositionally biased region" description="Basic residues" evidence="1">
    <location>
        <begin position="371"/>
        <end position="388"/>
    </location>
</feature>
<feature type="region of interest" description="Disordered" evidence="1">
    <location>
        <begin position="362"/>
        <end position="388"/>
    </location>
</feature>
<dbReference type="Pfam" id="PF07707">
    <property type="entry name" value="BACK"/>
    <property type="match status" value="1"/>
</dbReference>
<reference evidence="3" key="1">
    <citation type="submission" date="2022-11" db="EMBL/GenBank/DDBJ databases">
        <authorList>
            <person name="Kikuchi T."/>
        </authorList>
    </citation>
    <scope>NUCLEOTIDE SEQUENCE</scope>
    <source>
        <strain evidence="3">PS1010</strain>
    </source>
</reference>